<dbReference type="AlphaFoldDB" id="K5W3U9"/>
<dbReference type="Proteomes" id="UP000008370">
    <property type="component" value="Unassembled WGS sequence"/>
</dbReference>
<gene>
    <name evidence="2" type="ORF">PHACADRAFT_260057</name>
</gene>
<dbReference type="KEGG" id="pco:PHACADRAFT_260057"/>
<protein>
    <submittedName>
        <fullName evidence="2">Uncharacterized protein</fullName>
    </submittedName>
</protein>
<dbReference type="HOGENOM" id="CLU_1297143_0_0_1"/>
<feature type="region of interest" description="Disordered" evidence="1">
    <location>
        <begin position="1"/>
        <end position="21"/>
    </location>
</feature>
<evidence type="ECO:0000313" key="2">
    <source>
        <dbReference type="EMBL" id="EKM53614.1"/>
    </source>
</evidence>
<feature type="region of interest" description="Disordered" evidence="1">
    <location>
        <begin position="174"/>
        <end position="213"/>
    </location>
</feature>
<dbReference type="RefSeq" id="XP_007398299.1">
    <property type="nucleotide sequence ID" value="XM_007398237.1"/>
</dbReference>
<evidence type="ECO:0000256" key="1">
    <source>
        <dbReference type="SAM" id="MobiDB-lite"/>
    </source>
</evidence>
<dbReference type="STRING" id="650164.K5W3U9"/>
<name>K5W3U9_PHACS</name>
<proteinExistence type="predicted"/>
<dbReference type="EMBL" id="JH930474">
    <property type="protein sequence ID" value="EKM53614.1"/>
    <property type="molecule type" value="Genomic_DNA"/>
</dbReference>
<dbReference type="OrthoDB" id="5599874at2759"/>
<evidence type="ECO:0000313" key="3">
    <source>
        <dbReference type="Proteomes" id="UP000008370"/>
    </source>
</evidence>
<feature type="non-terminal residue" evidence="2">
    <location>
        <position position="213"/>
    </location>
</feature>
<organism evidence="2 3">
    <name type="scientific">Phanerochaete carnosa (strain HHB-10118-sp)</name>
    <name type="common">White-rot fungus</name>
    <name type="synonym">Peniophora carnosa</name>
    <dbReference type="NCBI Taxonomy" id="650164"/>
    <lineage>
        <taxon>Eukaryota</taxon>
        <taxon>Fungi</taxon>
        <taxon>Dikarya</taxon>
        <taxon>Basidiomycota</taxon>
        <taxon>Agaricomycotina</taxon>
        <taxon>Agaricomycetes</taxon>
        <taxon>Polyporales</taxon>
        <taxon>Phanerochaetaceae</taxon>
        <taxon>Phanerochaete</taxon>
    </lineage>
</organism>
<accession>K5W3U9</accession>
<dbReference type="InParanoid" id="K5W3U9"/>
<dbReference type="GeneID" id="18917609"/>
<sequence length="213" mass="22584">MTSTDSALVASSSKSSVGGAAPSHRLLYRGALALPDSHLLLDGLSFVAGTTSTSENLLENPLALALESMRGRPSLHFLGTEDLKDVWLDATGEVNVYLHPLSTLSQVYFENVLCLEPITSSQKRTNVGIRCGLGDGSDPATTDFLIYGQLMPTADQDKPLPSTSDAPPETLHILAARILAHPPQPAVRAPRPDDPTPRRPPALSGSATKRKGI</sequence>
<reference evidence="2 3" key="1">
    <citation type="journal article" date="2012" name="BMC Genomics">
        <title>Comparative genomics of the white-rot fungi, Phanerochaete carnosa and P. chrysosporium, to elucidate the genetic basis of the distinct wood types they colonize.</title>
        <authorList>
            <person name="Suzuki H."/>
            <person name="MacDonald J."/>
            <person name="Syed K."/>
            <person name="Salamov A."/>
            <person name="Hori C."/>
            <person name="Aerts A."/>
            <person name="Henrissat B."/>
            <person name="Wiebenga A."/>
            <person name="vanKuyk P.A."/>
            <person name="Barry K."/>
            <person name="Lindquist E."/>
            <person name="LaButti K."/>
            <person name="Lapidus A."/>
            <person name="Lucas S."/>
            <person name="Coutinho P."/>
            <person name="Gong Y."/>
            <person name="Samejima M."/>
            <person name="Mahadevan R."/>
            <person name="Abou-Zaid M."/>
            <person name="de Vries R.P."/>
            <person name="Igarashi K."/>
            <person name="Yadav J.S."/>
            <person name="Grigoriev I.V."/>
            <person name="Master E.R."/>
        </authorList>
    </citation>
    <scope>NUCLEOTIDE SEQUENCE [LARGE SCALE GENOMIC DNA]</scope>
    <source>
        <strain evidence="2 3">HHB-10118-sp</strain>
    </source>
</reference>
<keyword evidence="3" id="KW-1185">Reference proteome</keyword>